<dbReference type="OrthoDB" id="1735266at2759"/>
<dbReference type="Pfam" id="PF24925">
    <property type="entry name" value="DUF7746"/>
    <property type="match status" value="1"/>
</dbReference>
<feature type="domain" description="DUF7746" evidence="2">
    <location>
        <begin position="124"/>
        <end position="201"/>
    </location>
</feature>
<evidence type="ECO:0000256" key="1">
    <source>
        <dbReference type="SAM" id="MobiDB-lite"/>
    </source>
</evidence>
<dbReference type="PANTHER" id="PTHR33054:SF12">
    <property type="entry name" value="ZINC KNUCKLE FAMILY PROTEIN"/>
    <property type="match status" value="1"/>
</dbReference>
<feature type="compositionally biased region" description="Basic and acidic residues" evidence="1">
    <location>
        <begin position="10"/>
        <end position="23"/>
    </location>
</feature>
<reference evidence="3 4" key="1">
    <citation type="submission" date="2020-09" db="EMBL/GenBank/DDBJ databases">
        <title>De no assembly of potato wild relative species, Solanum commersonii.</title>
        <authorList>
            <person name="Cho K."/>
        </authorList>
    </citation>
    <scope>NUCLEOTIDE SEQUENCE [LARGE SCALE GENOMIC DNA]</scope>
    <source>
        <strain evidence="3">LZ3.2</strain>
        <tissue evidence="3">Leaf</tissue>
    </source>
</reference>
<organism evidence="3 4">
    <name type="scientific">Solanum commersonii</name>
    <name type="common">Commerson's wild potato</name>
    <name type="synonym">Commerson's nightshade</name>
    <dbReference type="NCBI Taxonomy" id="4109"/>
    <lineage>
        <taxon>Eukaryota</taxon>
        <taxon>Viridiplantae</taxon>
        <taxon>Streptophyta</taxon>
        <taxon>Embryophyta</taxon>
        <taxon>Tracheophyta</taxon>
        <taxon>Spermatophyta</taxon>
        <taxon>Magnoliopsida</taxon>
        <taxon>eudicotyledons</taxon>
        <taxon>Gunneridae</taxon>
        <taxon>Pentapetalae</taxon>
        <taxon>asterids</taxon>
        <taxon>lamiids</taxon>
        <taxon>Solanales</taxon>
        <taxon>Solanaceae</taxon>
        <taxon>Solanoideae</taxon>
        <taxon>Solaneae</taxon>
        <taxon>Solanum</taxon>
    </lineage>
</organism>
<feature type="region of interest" description="Disordered" evidence="1">
    <location>
        <begin position="1"/>
        <end position="23"/>
    </location>
</feature>
<proteinExistence type="predicted"/>
<evidence type="ECO:0000313" key="3">
    <source>
        <dbReference type="EMBL" id="KAG5630956.1"/>
    </source>
</evidence>
<comment type="caution">
    <text evidence="3">The sequence shown here is derived from an EMBL/GenBank/DDBJ whole genome shotgun (WGS) entry which is preliminary data.</text>
</comment>
<sequence length="522" mass="60193">MLDGVMNKSHSYEDITEDKRPPEIQDFGFKPLYDLEKLLDKKFSEFGAQPINLSEDFADEMETTFDFKNQVDLEVNKLCGYPKKNSGNTKYAYKPSMQTYFHPRPTPQDVLIEKHDWNHTNTSYSGTEIYEWNLDGLTDRKLTIFVQRMLMYATICKSVNNTDRTICKMIIAGFIGQLRGWWDNYMSLEAKAAVINAKAANEGVDNLGFSLLYPPIILGTPFINAIYPFSNITAKGFSATYKNQDISYTFITDPISRNSNALINMKQKHVDSLQLELFSMNIFDTLKSTKIAIDICADHPSAFWNRKKRIVTLAYEDNFSEDDIPTKAHRKSHIFTKNSSRRELTKIKSYKYRKFGHITPNYYDSESSSDNEVDQIESSVNNQSADSCKFQGDTCYCEDDEFYKLQSQFEDMIIHTITYDNVIELLKELAANNKDSSSNVIEKSKNEFEYSAPYSLSELNQETKSLKQNQIICDHRLTQIESDNNKGKNVVEEPTLVKPINIDPRQNMFLGMMQIVTAHKWN</sequence>
<dbReference type="EMBL" id="JACXVP010000001">
    <property type="protein sequence ID" value="KAG5630956.1"/>
    <property type="molecule type" value="Genomic_DNA"/>
</dbReference>
<name>A0A9J6B2U5_SOLCO</name>
<feature type="non-terminal residue" evidence="3">
    <location>
        <position position="1"/>
    </location>
</feature>
<dbReference type="AlphaFoldDB" id="A0A9J6B2U5"/>
<dbReference type="PANTHER" id="PTHR33054">
    <property type="entry name" value="CCHC-TYPE DOMAIN-CONTAINING PROTEIN"/>
    <property type="match status" value="1"/>
</dbReference>
<dbReference type="Proteomes" id="UP000824120">
    <property type="component" value="Chromosome 1"/>
</dbReference>
<evidence type="ECO:0000313" key="4">
    <source>
        <dbReference type="Proteomes" id="UP000824120"/>
    </source>
</evidence>
<gene>
    <name evidence="3" type="ORF">H5410_002673</name>
</gene>
<protein>
    <recommendedName>
        <fullName evidence="2">DUF7746 domain-containing protein</fullName>
    </recommendedName>
</protein>
<dbReference type="InterPro" id="IPR056648">
    <property type="entry name" value="DUF7746"/>
</dbReference>
<accession>A0A9J6B2U5</accession>
<keyword evidence="4" id="KW-1185">Reference proteome</keyword>
<evidence type="ECO:0000259" key="2">
    <source>
        <dbReference type="Pfam" id="PF24925"/>
    </source>
</evidence>